<proteinExistence type="predicted"/>
<feature type="compositionally biased region" description="Polar residues" evidence="1">
    <location>
        <begin position="1"/>
        <end position="15"/>
    </location>
</feature>
<name>A0A0U0QPU3_MYCTX</name>
<feature type="region of interest" description="Disordered" evidence="1">
    <location>
        <begin position="1"/>
        <end position="25"/>
    </location>
</feature>
<evidence type="ECO:0000313" key="2">
    <source>
        <dbReference type="EMBL" id="COV22970.1"/>
    </source>
</evidence>
<dbReference type="AlphaFoldDB" id="A0A0U0QPU3"/>
<sequence>MQVGSTADAAQQPTAIQFGGHRHRISRFSPPIQVQNGVVDVLMRRTIKIAGP</sequence>
<evidence type="ECO:0000313" key="3">
    <source>
        <dbReference type="Proteomes" id="UP000038802"/>
    </source>
</evidence>
<accession>A0A0U0QPU3</accession>
<dbReference type="Proteomes" id="UP000038802">
    <property type="component" value="Unassembled WGS sequence"/>
</dbReference>
<organism evidence="2 3">
    <name type="scientific">Mycobacterium tuberculosis</name>
    <dbReference type="NCBI Taxonomy" id="1773"/>
    <lineage>
        <taxon>Bacteria</taxon>
        <taxon>Bacillati</taxon>
        <taxon>Actinomycetota</taxon>
        <taxon>Actinomycetes</taxon>
        <taxon>Mycobacteriales</taxon>
        <taxon>Mycobacteriaceae</taxon>
        <taxon>Mycobacterium</taxon>
        <taxon>Mycobacterium tuberculosis complex</taxon>
    </lineage>
</organism>
<gene>
    <name evidence="2" type="ORF">ERS007703_00883</name>
</gene>
<protein>
    <submittedName>
        <fullName evidence="2">Uncharacterized protein</fullName>
    </submittedName>
</protein>
<dbReference type="EMBL" id="CSAE01000062">
    <property type="protein sequence ID" value="COV22970.1"/>
    <property type="molecule type" value="Genomic_DNA"/>
</dbReference>
<reference evidence="3" key="1">
    <citation type="submission" date="2015-03" db="EMBL/GenBank/DDBJ databases">
        <authorList>
            <consortium name="Pathogen Informatics"/>
        </authorList>
    </citation>
    <scope>NUCLEOTIDE SEQUENCE [LARGE SCALE GENOMIC DNA]</scope>
    <source>
        <strain evidence="3">K00500041</strain>
    </source>
</reference>
<evidence type="ECO:0000256" key="1">
    <source>
        <dbReference type="SAM" id="MobiDB-lite"/>
    </source>
</evidence>